<evidence type="ECO:0000313" key="10">
    <source>
        <dbReference type="EMBL" id="KAF3888997.1"/>
    </source>
</evidence>
<evidence type="ECO:0000256" key="2">
    <source>
        <dbReference type="ARBA" id="ARBA00022553"/>
    </source>
</evidence>
<dbReference type="OrthoDB" id="9776359at2"/>
<feature type="transmembrane region" description="Helical" evidence="9">
    <location>
        <begin position="241"/>
        <end position="261"/>
    </location>
</feature>
<keyword evidence="4" id="KW-0288">FMN</keyword>
<evidence type="ECO:0000256" key="1">
    <source>
        <dbReference type="ARBA" id="ARBA00022448"/>
    </source>
</evidence>
<dbReference type="RefSeq" id="WP_038079272.1">
    <property type="nucleotide sequence ID" value="NZ_JHEG04000001.1"/>
</dbReference>
<reference evidence="10" key="2">
    <citation type="submission" date="2019-11" db="EMBL/GenBank/DDBJ databases">
        <title>Improved Assembly of Tolypothrix boutellei genome.</title>
        <authorList>
            <person name="Sarangi A.N."/>
            <person name="Mukherjee M."/>
            <person name="Ghosh S."/>
            <person name="Singh D."/>
            <person name="Das A."/>
            <person name="Kant S."/>
            <person name="Prusty A."/>
            <person name="Tripathy S."/>
        </authorList>
    </citation>
    <scope>NUCLEOTIDE SEQUENCE</scope>
    <source>
        <strain evidence="10">VB521301</strain>
    </source>
</reference>
<evidence type="ECO:0000256" key="5">
    <source>
        <dbReference type="ARBA" id="ARBA00022692"/>
    </source>
</evidence>
<feature type="transmembrane region" description="Helical" evidence="9">
    <location>
        <begin position="188"/>
        <end position="205"/>
    </location>
</feature>
<sequence>MLFKDIRDYQILFLTLFLILGIGARDWTLQPQLILVAIVTCISIQWLLSSIVNHLSIVRDKEQTISLRSAVITSLGLSLLLRADHWTTMAFAAASAIASKFVFKVDGKHFFNPANFGIISALALTPDAWVSPGQWGEDWWYGLLFAGTGGMILKRVGRWDTTTAFLGTYAGLEAIRNIWLGWTWDVFLHRLTSGSLLLFALFMITDPRSIPNAKTGRIIWAVCIALLTFLLRNYFYISTAVFWALFAIAPLTILTDILWSAPRFSWLMERKVNG</sequence>
<keyword evidence="6" id="KW-1278">Translocase</keyword>
<dbReference type="PANTHER" id="PTHR30578:SF0">
    <property type="entry name" value="ION-TRANSLOCATING OXIDOREDUCTASE COMPLEX SUBUNIT D"/>
    <property type="match status" value="1"/>
</dbReference>
<dbReference type="GO" id="GO:0055085">
    <property type="term" value="P:transmembrane transport"/>
    <property type="evidence" value="ECO:0007669"/>
    <property type="project" value="InterPro"/>
</dbReference>
<evidence type="ECO:0000313" key="11">
    <source>
        <dbReference type="EMBL" id="KIE07522.1"/>
    </source>
</evidence>
<protein>
    <submittedName>
        <fullName evidence="11">Na+-transporting NADH:ubiquinone oxidoreductase, subunit NqrB</fullName>
    </submittedName>
</protein>
<keyword evidence="8 9" id="KW-0472">Membrane</keyword>
<evidence type="ECO:0000256" key="8">
    <source>
        <dbReference type="ARBA" id="ARBA00023136"/>
    </source>
</evidence>
<accession>A0A0C1MYX2</accession>
<keyword evidence="2" id="KW-0597">Phosphoprotein</keyword>
<evidence type="ECO:0000256" key="3">
    <source>
        <dbReference type="ARBA" id="ARBA00022630"/>
    </source>
</evidence>
<dbReference type="EMBL" id="JHEG04000001">
    <property type="protein sequence ID" value="KAF3888997.1"/>
    <property type="molecule type" value="Genomic_DNA"/>
</dbReference>
<keyword evidence="11" id="KW-0830">Ubiquinone</keyword>
<dbReference type="InterPro" id="IPR004338">
    <property type="entry name" value="NqrB/RnfD"/>
</dbReference>
<dbReference type="EMBL" id="JHEG02000059">
    <property type="protein sequence ID" value="KIE07522.1"/>
    <property type="molecule type" value="Genomic_DNA"/>
</dbReference>
<gene>
    <name evidence="11" type="ORF">DA73_0241365</name>
    <name evidence="10" type="ORF">DA73_0400028580</name>
</gene>
<evidence type="ECO:0000256" key="4">
    <source>
        <dbReference type="ARBA" id="ARBA00022643"/>
    </source>
</evidence>
<evidence type="ECO:0000256" key="7">
    <source>
        <dbReference type="ARBA" id="ARBA00022989"/>
    </source>
</evidence>
<evidence type="ECO:0000256" key="9">
    <source>
        <dbReference type="SAM" id="Phobius"/>
    </source>
</evidence>
<reference evidence="11" key="1">
    <citation type="journal article" date="2015" name="Genome Announc.">
        <title>Draft Genome Sequence of Tolypothrix boutellei Strain VB521301.</title>
        <authorList>
            <person name="Chandrababunaidu M.M."/>
            <person name="Singh D."/>
            <person name="Sen D."/>
            <person name="Bhan S."/>
            <person name="Das S."/>
            <person name="Gupta A."/>
            <person name="Adhikary S.P."/>
            <person name="Tripathy S."/>
        </authorList>
    </citation>
    <scope>NUCLEOTIDE SEQUENCE</scope>
    <source>
        <strain evidence="11">VB521301</strain>
    </source>
</reference>
<dbReference type="Proteomes" id="UP000029738">
    <property type="component" value="Unassembled WGS sequence"/>
</dbReference>
<keyword evidence="3" id="KW-0285">Flavoprotein</keyword>
<dbReference type="PANTHER" id="PTHR30578">
    <property type="entry name" value="ELECTRON TRANSPORT COMPLEX PROTEIN RNFD"/>
    <property type="match status" value="1"/>
</dbReference>
<name>A0A0C1MYX2_9CYAN</name>
<dbReference type="STRING" id="1479485.DA73_0241365"/>
<dbReference type="GO" id="GO:0005886">
    <property type="term" value="C:plasma membrane"/>
    <property type="evidence" value="ECO:0007669"/>
    <property type="project" value="TreeGrafter"/>
</dbReference>
<keyword evidence="7 9" id="KW-1133">Transmembrane helix</keyword>
<dbReference type="Pfam" id="PF03116">
    <property type="entry name" value="NQR2_RnfD_RnfE"/>
    <property type="match status" value="1"/>
</dbReference>
<dbReference type="AlphaFoldDB" id="A0A0C1MYX2"/>
<evidence type="ECO:0000313" key="12">
    <source>
        <dbReference type="Proteomes" id="UP000029738"/>
    </source>
</evidence>
<keyword evidence="1" id="KW-0813">Transport</keyword>
<keyword evidence="5 9" id="KW-0812">Transmembrane</keyword>
<keyword evidence="12" id="KW-1185">Reference proteome</keyword>
<organism evidence="11">
    <name type="scientific">Tolypothrix bouteillei VB521301</name>
    <dbReference type="NCBI Taxonomy" id="1479485"/>
    <lineage>
        <taxon>Bacteria</taxon>
        <taxon>Bacillati</taxon>
        <taxon>Cyanobacteriota</taxon>
        <taxon>Cyanophyceae</taxon>
        <taxon>Nostocales</taxon>
        <taxon>Tolypothrichaceae</taxon>
        <taxon>Tolypothrix</taxon>
    </lineage>
</organism>
<evidence type="ECO:0000256" key="6">
    <source>
        <dbReference type="ARBA" id="ARBA00022967"/>
    </source>
</evidence>
<comment type="caution">
    <text evidence="11">The sequence shown here is derived from an EMBL/GenBank/DDBJ whole genome shotgun (WGS) entry which is preliminary data.</text>
</comment>
<feature type="transmembrane region" description="Helical" evidence="9">
    <location>
        <begin position="34"/>
        <end position="53"/>
    </location>
</feature>
<feature type="transmembrane region" description="Helical" evidence="9">
    <location>
        <begin position="217"/>
        <end position="235"/>
    </location>
</feature>
<proteinExistence type="predicted"/>